<dbReference type="InterPro" id="IPR008274">
    <property type="entry name" value="AldOxase/xan_DH_MoCoBD1"/>
</dbReference>
<protein>
    <submittedName>
        <fullName evidence="4">CO or xanthine dehydrogenase, Mo-binding subunit</fullName>
    </submittedName>
</protein>
<dbReference type="GO" id="GO:0016491">
    <property type="term" value="F:oxidoreductase activity"/>
    <property type="evidence" value="ECO:0007669"/>
    <property type="project" value="UniProtKB-KW"/>
</dbReference>
<sequence>MDNIGKSVVKRDHEEKASGTAKYVADFSMEEVLHGKFLRSTVPHAKIKNIILPEIPDGYIVVDKDDVPGENKIHIVLEDMPVFAIDTVEYIGDPILMIVGPDEKKVEEIISQIVVDYEELPAVLDVTKSEVTFFEYQHEKGNIEAAFENADKVYDEILKTGYQEQVYLETNGMIADYHDGKITVRGSMQCPYYVHTALQLATGLDGEKVQVKGDVTGGGFGGKEDYPSILACQVAVASMKAKKPVRVIFDRREDITVTSKRHPSIARYRAAVKNGKITAMDIDIMYDAGAYSTLSAVVLQRGVICANGPYHIENLRVHGKASKTNTVPKGAFRGFGAPQVFFDIELFMNHIAKEEKRDILEFKKQHLAKQGDPTSTNGKYHFPVPLPEMIEEVDALCDYRKKKALYEKEQTGRFRRGIGLALAFHGAGFTGSGERDLIKAVLKLKKYKDGTVEILCSNIDMGQGLKTTLSKIAGKELGIPFEEIVIKDPDTDRVPDSGPTVASRSLMIVGELVRRAATRLKSQWEDGVEQIFEERYKEPDFLIPFSLDEFRGDAYPTYSWSVQAIELEIDMLTGQHHILGAYGSFDVGTPIDENIVVGQMEGGMLQGIGYSSMEYMDHDNSGRIRNNSLSNYIIPTAMDVPNMKVCLHVAEYPDGPYGAKGAGELPAVGTAAAYIEAVEQALGNKIDHIPFTVEDTMKVISTKKEGR</sequence>
<keyword evidence="5" id="KW-1185">Reference proteome</keyword>
<dbReference type="SMART" id="SM01008">
    <property type="entry name" value="Ald_Xan_dh_C"/>
    <property type="match status" value="1"/>
</dbReference>
<dbReference type="EMBL" id="FUWV01000008">
    <property type="protein sequence ID" value="SJZ68969.1"/>
    <property type="molecule type" value="Genomic_DNA"/>
</dbReference>
<dbReference type="InterPro" id="IPR037165">
    <property type="entry name" value="AldOxase/xan_DH_Mopterin-bd_sf"/>
</dbReference>
<dbReference type="OrthoDB" id="9759099at2"/>
<dbReference type="InterPro" id="IPR046867">
    <property type="entry name" value="AldOxase/xan_DH_MoCoBD2"/>
</dbReference>
<proteinExistence type="predicted"/>
<feature type="domain" description="Aldehyde oxidase/xanthine dehydrogenase a/b hammerhead" evidence="3">
    <location>
        <begin position="18"/>
        <end position="121"/>
    </location>
</feature>
<dbReference type="SUPFAM" id="SSF54665">
    <property type="entry name" value="CO dehydrogenase molybdoprotein N-domain-like"/>
    <property type="match status" value="1"/>
</dbReference>
<keyword evidence="1" id="KW-0500">Molybdenum</keyword>
<dbReference type="Gene3D" id="3.30.365.10">
    <property type="entry name" value="Aldehyde oxidase/xanthine dehydrogenase, molybdopterin binding domain"/>
    <property type="match status" value="4"/>
</dbReference>
<keyword evidence="2" id="KW-0560">Oxidoreductase</keyword>
<dbReference type="GO" id="GO:0005506">
    <property type="term" value="F:iron ion binding"/>
    <property type="evidence" value="ECO:0007669"/>
    <property type="project" value="InterPro"/>
</dbReference>
<dbReference type="Proteomes" id="UP000196365">
    <property type="component" value="Unassembled WGS sequence"/>
</dbReference>
<dbReference type="RefSeq" id="WP_087678827.1">
    <property type="nucleotide sequence ID" value="NZ_FUWV01000008.1"/>
</dbReference>
<dbReference type="AlphaFoldDB" id="A0A1T4MPK0"/>
<accession>A0A1T4MPK0</accession>
<dbReference type="PANTHER" id="PTHR11908:SF132">
    <property type="entry name" value="ALDEHYDE OXIDASE 1-RELATED"/>
    <property type="match status" value="1"/>
</dbReference>
<name>A0A1T4MPK0_9FIRM</name>
<dbReference type="Pfam" id="PF02738">
    <property type="entry name" value="MoCoBD_1"/>
    <property type="match status" value="1"/>
</dbReference>
<dbReference type="Pfam" id="PF20256">
    <property type="entry name" value="MoCoBD_2"/>
    <property type="match status" value="2"/>
</dbReference>
<dbReference type="PANTHER" id="PTHR11908">
    <property type="entry name" value="XANTHINE DEHYDROGENASE"/>
    <property type="match status" value="1"/>
</dbReference>
<gene>
    <name evidence="4" type="ORF">SAMN02745973_01393</name>
</gene>
<evidence type="ECO:0000256" key="1">
    <source>
        <dbReference type="ARBA" id="ARBA00022505"/>
    </source>
</evidence>
<evidence type="ECO:0000313" key="4">
    <source>
        <dbReference type="EMBL" id="SJZ68969.1"/>
    </source>
</evidence>
<dbReference type="InterPro" id="IPR000674">
    <property type="entry name" value="Ald_Oxase/Xan_DH_a/b"/>
</dbReference>
<dbReference type="Pfam" id="PF01315">
    <property type="entry name" value="Ald_Xan_dh_C"/>
    <property type="match status" value="1"/>
</dbReference>
<dbReference type="SUPFAM" id="SSF56003">
    <property type="entry name" value="Molybdenum cofactor-binding domain"/>
    <property type="match status" value="1"/>
</dbReference>
<dbReference type="InterPro" id="IPR016208">
    <property type="entry name" value="Ald_Oxase/xanthine_DH-like"/>
</dbReference>
<organism evidence="4 5">
    <name type="scientific">Garciella nitratireducens DSM 15102</name>
    <dbReference type="NCBI Taxonomy" id="1121911"/>
    <lineage>
        <taxon>Bacteria</taxon>
        <taxon>Bacillati</taxon>
        <taxon>Bacillota</taxon>
        <taxon>Clostridia</taxon>
        <taxon>Eubacteriales</taxon>
        <taxon>Eubacteriaceae</taxon>
        <taxon>Garciella</taxon>
    </lineage>
</organism>
<reference evidence="4 5" key="1">
    <citation type="submission" date="2017-02" db="EMBL/GenBank/DDBJ databases">
        <authorList>
            <person name="Peterson S.W."/>
        </authorList>
    </citation>
    <scope>NUCLEOTIDE SEQUENCE [LARGE SCALE GENOMIC DNA]</scope>
    <source>
        <strain evidence="4 5">DSM 15102</strain>
    </source>
</reference>
<dbReference type="InterPro" id="IPR036856">
    <property type="entry name" value="Ald_Oxase/Xan_DH_a/b_sf"/>
</dbReference>
<evidence type="ECO:0000313" key="5">
    <source>
        <dbReference type="Proteomes" id="UP000196365"/>
    </source>
</evidence>
<evidence type="ECO:0000259" key="3">
    <source>
        <dbReference type="SMART" id="SM01008"/>
    </source>
</evidence>
<dbReference type="Gene3D" id="3.90.1170.50">
    <property type="entry name" value="Aldehyde oxidase/xanthine dehydrogenase, a/b hammerhead"/>
    <property type="match status" value="1"/>
</dbReference>
<evidence type="ECO:0000256" key="2">
    <source>
        <dbReference type="ARBA" id="ARBA00023002"/>
    </source>
</evidence>